<dbReference type="EMBL" id="JBHRYH010000021">
    <property type="protein sequence ID" value="MFC3626431.1"/>
    <property type="molecule type" value="Genomic_DNA"/>
</dbReference>
<evidence type="ECO:0000256" key="7">
    <source>
        <dbReference type="ARBA" id="ARBA00022741"/>
    </source>
</evidence>
<keyword evidence="6 13" id="KW-0479">Metal-binding</keyword>
<reference evidence="17" key="1">
    <citation type="journal article" date="2019" name="Int. J. Syst. Evol. Microbiol.">
        <title>The Global Catalogue of Microorganisms (GCM) 10K type strain sequencing project: providing services to taxonomists for standard genome sequencing and annotation.</title>
        <authorList>
            <consortium name="The Broad Institute Genomics Platform"/>
            <consortium name="The Broad Institute Genome Sequencing Center for Infectious Disease"/>
            <person name="Wu L."/>
            <person name="Ma J."/>
        </authorList>
    </citation>
    <scope>NUCLEOTIDE SEQUENCE [LARGE SCALE GENOMIC DNA]</scope>
    <source>
        <strain evidence="17">KCTC 42195</strain>
    </source>
</reference>
<evidence type="ECO:0000256" key="11">
    <source>
        <dbReference type="ARBA" id="ARBA00023004"/>
    </source>
</evidence>
<feature type="binding site" evidence="13">
    <location>
        <position position="126"/>
    </location>
    <ligand>
        <name>[4Fe-4S] cluster</name>
        <dbReference type="ChEBI" id="CHEBI:49883"/>
    </ligand>
</feature>
<evidence type="ECO:0000313" key="16">
    <source>
        <dbReference type="EMBL" id="MFC3626431.1"/>
    </source>
</evidence>
<gene>
    <name evidence="13 16" type="primary">ttcA</name>
    <name evidence="16" type="ORF">ACFOKJ_09855</name>
</gene>
<keyword evidence="12 13" id="KW-0411">Iron-sulfur</keyword>
<feature type="domain" description="tRNA(Ile)-lysidine/2-thiocytidine synthase N-terminal" evidence="15">
    <location>
        <begin position="46"/>
        <end position="205"/>
    </location>
</feature>
<dbReference type="PANTHER" id="PTHR43686">
    <property type="entry name" value="SULFURTRANSFERASE-RELATED"/>
    <property type="match status" value="1"/>
</dbReference>
<dbReference type="InterPro" id="IPR011063">
    <property type="entry name" value="TilS/TtcA_N"/>
</dbReference>
<dbReference type="Gene3D" id="3.40.50.620">
    <property type="entry name" value="HUPs"/>
    <property type="match status" value="1"/>
</dbReference>
<evidence type="ECO:0000256" key="5">
    <source>
        <dbReference type="ARBA" id="ARBA00022694"/>
    </source>
</evidence>
<evidence type="ECO:0000256" key="6">
    <source>
        <dbReference type="ARBA" id="ARBA00022723"/>
    </source>
</evidence>
<dbReference type="RefSeq" id="WP_390279112.1">
    <property type="nucleotide sequence ID" value="NZ_JBHRYH010000021.1"/>
</dbReference>
<feature type="region of interest" description="Disordered" evidence="14">
    <location>
        <begin position="275"/>
        <end position="331"/>
    </location>
</feature>
<keyword evidence="9 13" id="KW-0460">Magnesium</keyword>
<evidence type="ECO:0000256" key="14">
    <source>
        <dbReference type="SAM" id="MobiDB-lite"/>
    </source>
</evidence>
<dbReference type="Proteomes" id="UP001595636">
    <property type="component" value="Unassembled WGS sequence"/>
</dbReference>
<comment type="subcellular location">
    <subcellularLocation>
        <location evidence="13">Cytoplasm</location>
    </subcellularLocation>
</comment>
<keyword evidence="8 13" id="KW-0067">ATP-binding</keyword>
<comment type="subunit">
    <text evidence="13">Homodimer.</text>
</comment>
<dbReference type="PANTHER" id="PTHR43686:SF1">
    <property type="entry name" value="AMINOTRAN_5 DOMAIN-CONTAINING PROTEIN"/>
    <property type="match status" value="1"/>
</dbReference>
<evidence type="ECO:0000259" key="15">
    <source>
        <dbReference type="Pfam" id="PF01171"/>
    </source>
</evidence>
<dbReference type="HAMAP" id="MF_01850">
    <property type="entry name" value="TtcA"/>
    <property type="match status" value="1"/>
</dbReference>
<dbReference type="Pfam" id="PF01171">
    <property type="entry name" value="ATP_bind_3"/>
    <property type="match status" value="1"/>
</dbReference>
<evidence type="ECO:0000256" key="8">
    <source>
        <dbReference type="ARBA" id="ARBA00022840"/>
    </source>
</evidence>
<keyword evidence="2 13" id="KW-0963">Cytoplasm</keyword>
<protein>
    <recommendedName>
        <fullName evidence="13">tRNA-cytidine(32) 2-sulfurtransferase</fullName>
        <ecNumber evidence="13">2.8.1.-</ecNumber>
    </recommendedName>
    <alternativeName>
        <fullName evidence="13">Two-thiocytidine biosynthesis protein A</fullName>
    </alternativeName>
    <alternativeName>
        <fullName evidence="13">tRNA 2-thiocytidine biosynthesis protein TtcA</fullName>
    </alternativeName>
</protein>
<comment type="miscellaneous">
    <text evidence="13">The thiolation reaction likely consists of two steps: a first activation step by ATP to form an adenylated intermediate of the target base of tRNA, and a second nucleophilic substitution step of the sulfur (S) atom supplied by the hydrosulfide attached to the Fe-S cluster.</text>
</comment>
<dbReference type="NCBIfam" id="NF007972">
    <property type="entry name" value="PRK10696.1"/>
    <property type="match status" value="1"/>
</dbReference>
<evidence type="ECO:0000313" key="17">
    <source>
        <dbReference type="Proteomes" id="UP001595636"/>
    </source>
</evidence>
<comment type="catalytic activity">
    <reaction evidence="13">
        <text>cytidine(32) in tRNA + S-sulfanyl-L-cysteinyl-[cysteine desulfurase] + AH2 + ATP = 2-thiocytidine(32) in tRNA + L-cysteinyl-[cysteine desulfurase] + A + AMP + diphosphate + H(+)</text>
        <dbReference type="Rhea" id="RHEA:57048"/>
        <dbReference type="Rhea" id="RHEA-COMP:10288"/>
        <dbReference type="Rhea" id="RHEA-COMP:12157"/>
        <dbReference type="Rhea" id="RHEA-COMP:12158"/>
        <dbReference type="Rhea" id="RHEA-COMP:14821"/>
        <dbReference type="ChEBI" id="CHEBI:13193"/>
        <dbReference type="ChEBI" id="CHEBI:15378"/>
        <dbReference type="ChEBI" id="CHEBI:17499"/>
        <dbReference type="ChEBI" id="CHEBI:29950"/>
        <dbReference type="ChEBI" id="CHEBI:30616"/>
        <dbReference type="ChEBI" id="CHEBI:33019"/>
        <dbReference type="ChEBI" id="CHEBI:61963"/>
        <dbReference type="ChEBI" id="CHEBI:82748"/>
        <dbReference type="ChEBI" id="CHEBI:141453"/>
        <dbReference type="ChEBI" id="CHEBI:456215"/>
    </reaction>
</comment>
<evidence type="ECO:0000256" key="13">
    <source>
        <dbReference type="HAMAP-Rule" id="MF_01850"/>
    </source>
</evidence>
<comment type="cofactor">
    <cofactor evidence="13">
        <name>Mg(2+)</name>
        <dbReference type="ChEBI" id="CHEBI:18420"/>
    </cofactor>
</comment>
<name>A0ABV7TUJ5_9NEIS</name>
<dbReference type="InterPro" id="IPR014729">
    <property type="entry name" value="Rossmann-like_a/b/a_fold"/>
</dbReference>
<keyword evidence="7 13" id="KW-0547">Nucleotide-binding</keyword>
<evidence type="ECO:0000256" key="2">
    <source>
        <dbReference type="ARBA" id="ARBA00022490"/>
    </source>
</evidence>
<evidence type="ECO:0000256" key="1">
    <source>
        <dbReference type="ARBA" id="ARBA00022485"/>
    </source>
</evidence>
<dbReference type="EC" id="2.8.1.-" evidence="13"/>
<dbReference type="InterPro" id="IPR012089">
    <property type="entry name" value="tRNA_Cyd_32_2_STrfase"/>
</dbReference>
<feature type="binding site" evidence="13">
    <location>
        <position position="129"/>
    </location>
    <ligand>
        <name>[4Fe-4S] cluster</name>
        <dbReference type="ChEBI" id="CHEBI:49883"/>
    </ligand>
</feature>
<sequence>MSEQLHDAEAKAKKAQFEGNKLTKRLRHQVGDAINDFNMIEEGDRVMVCLSGGKDSYTLLDILLGLQKSAPINFSIVAVNLDQKQPGFPEHVLPQYLESIGVEYRIVEEDTYSIVKRLVPEGKTTCSLCSRLRRGILYRVADELGATKIALGHHRDDILHTFFLNMFYGGKLKAMPPKLVSDDGKHMVIRPLAYCREKDIERYATLRAFPIIPCNLCGSQPNLQRQVVKEMVNDWDKRFPGRVESMFRAMQNVVPSHLADTGLFDFAGLQTGDAPFEGGDTAFDKEEFRDPQPPVEDDDAAPQAAAPRRTISILDSRPKAPSEASGGSCGA</sequence>
<comment type="pathway">
    <text evidence="13">tRNA modification.</text>
</comment>
<comment type="similarity">
    <text evidence="13">Belongs to the TtcA family.</text>
</comment>
<keyword evidence="4 13" id="KW-0808">Transferase</keyword>
<organism evidence="16 17">
    <name type="scientific">Vogesella amnigena</name>
    <dbReference type="NCBI Taxonomy" id="1507449"/>
    <lineage>
        <taxon>Bacteria</taxon>
        <taxon>Pseudomonadati</taxon>
        <taxon>Pseudomonadota</taxon>
        <taxon>Betaproteobacteria</taxon>
        <taxon>Neisseriales</taxon>
        <taxon>Chromobacteriaceae</taxon>
        <taxon>Vogesella</taxon>
    </lineage>
</organism>
<evidence type="ECO:0000256" key="4">
    <source>
        <dbReference type="ARBA" id="ARBA00022679"/>
    </source>
</evidence>
<comment type="cofactor">
    <cofactor evidence="13">
        <name>[4Fe-4S] cluster</name>
        <dbReference type="ChEBI" id="CHEBI:49883"/>
    </cofactor>
    <text evidence="13">Binds 1 [4Fe-4S] cluster per subunit. The cluster is chelated by three Cys residues, the fourth Fe has a free coordination site that may bind a sulfur atom transferred from the persulfide of IscS.</text>
</comment>
<dbReference type="GO" id="GO:0016740">
    <property type="term" value="F:transferase activity"/>
    <property type="evidence" value="ECO:0007669"/>
    <property type="project" value="UniProtKB-KW"/>
</dbReference>
<keyword evidence="11 13" id="KW-0408">Iron</keyword>
<feature type="short sequence motif" description="PP-loop motif" evidence="13">
    <location>
        <begin position="51"/>
        <end position="56"/>
    </location>
</feature>
<evidence type="ECO:0000256" key="3">
    <source>
        <dbReference type="ARBA" id="ARBA00022555"/>
    </source>
</evidence>
<keyword evidence="3 13" id="KW-0820">tRNA-binding</keyword>
<proteinExistence type="inferred from homology"/>
<keyword evidence="17" id="KW-1185">Reference proteome</keyword>
<evidence type="ECO:0000256" key="9">
    <source>
        <dbReference type="ARBA" id="ARBA00022842"/>
    </source>
</evidence>
<evidence type="ECO:0000256" key="10">
    <source>
        <dbReference type="ARBA" id="ARBA00022884"/>
    </source>
</evidence>
<accession>A0ABV7TUJ5</accession>
<comment type="function">
    <text evidence="13">Catalyzes the ATP-dependent 2-thiolation of cytidine in position 32 of tRNA, to form 2-thiocytidine (s(2)C32). The sulfur atoms are provided by the cysteine/cysteine desulfurase (IscS) system.</text>
</comment>
<dbReference type="SUPFAM" id="SSF52402">
    <property type="entry name" value="Adenine nucleotide alpha hydrolases-like"/>
    <property type="match status" value="1"/>
</dbReference>
<keyword evidence="10 13" id="KW-0694">RNA-binding</keyword>
<evidence type="ECO:0000256" key="12">
    <source>
        <dbReference type="ARBA" id="ARBA00023014"/>
    </source>
</evidence>
<feature type="binding site" evidence="13">
    <location>
        <position position="217"/>
    </location>
    <ligand>
        <name>[4Fe-4S] cluster</name>
        <dbReference type="ChEBI" id="CHEBI:49883"/>
    </ligand>
</feature>
<comment type="caution">
    <text evidence="16">The sequence shown here is derived from an EMBL/GenBank/DDBJ whole genome shotgun (WGS) entry which is preliminary data.</text>
</comment>
<keyword evidence="5 13" id="KW-0819">tRNA processing</keyword>
<dbReference type="CDD" id="cd24138">
    <property type="entry name" value="TtcA-like"/>
    <property type="match status" value="1"/>
</dbReference>
<keyword evidence="1 13" id="KW-0004">4Fe-4S</keyword>